<feature type="binding site" evidence="9">
    <location>
        <position position="296"/>
    </location>
    <ligand>
        <name>Mn(2+)</name>
        <dbReference type="ChEBI" id="CHEBI:29035"/>
    </ligand>
</feature>
<dbReference type="Gene3D" id="3.90.228.20">
    <property type="match status" value="1"/>
</dbReference>
<keyword evidence="7 9" id="KW-0464">Manganese</keyword>
<evidence type="ECO:0000256" key="2">
    <source>
        <dbReference type="ARBA" id="ARBA00022432"/>
    </source>
</evidence>
<comment type="cofactor">
    <cofactor evidence="9">
        <name>Mn(2+)</name>
        <dbReference type="ChEBI" id="CHEBI:29035"/>
    </cofactor>
    <text evidence="9">Binds 1 Mn(2+) ion per subunit.</text>
</comment>
<keyword evidence="5 9" id="KW-0210">Decarboxylase</keyword>
<dbReference type="EC" id="4.1.1.32" evidence="9"/>
<comment type="caution">
    <text evidence="12">The sequence shown here is derived from an EMBL/GenBank/DDBJ whole genome shotgun (WGS) entry which is preliminary data.</text>
</comment>
<dbReference type="NCBIfam" id="NF003253">
    <property type="entry name" value="PRK04210.1"/>
    <property type="match status" value="1"/>
</dbReference>
<feature type="binding site" evidence="9">
    <location>
        <position position="249"/>
    </location>
    <ligand>
        <name>Mn(2+)</name>
        <dbReference type="ChEBI" id="CHEBI:29035"/>
    </ligand>
</feature>
<evidence type="ECO:0000313" key="13">
    <source>
        <dbReference type="Proteomes" id="UP001172738"/>
    </source>
</evidence>
<dbReference type="Gene3D" id="2.170.8.10">
    <property type="entry name" value="Phosphoenolpyruvate Carboxykinase, domain 2"/>
    <property type="match status" value="1"/>
</dbReference>
<dbReference type="Pfam" id="PF17297">
    <property type="entry name" value="PEPCK_N"/>
    <property type="match status" value="1"/>
</dbReference>
<accession>A0ABT8G521</accession>
<evidence type="ECO:0000256" key="1">
    <source>
        <dbReference type="ARBA" id="ARBA00005796"/>
    </source>
</evidence>
<evidence type="ECO:0000313" key="12">
    <source>
        <dbReference type="EMBL" id="MDN4474218.1"/>
    </source>
</evidence>
<dbReference type="InterPro" id="IPR035077">
    <property type="entry name" value="PEP_carboxykinase_GTP_C"/>
</dbReference>
<feature type="binding site" evidence="9">
    <location>
        <begin position="511"/>
        <end position="514"/>
    </location>
    <ligand>
        <name>GTP</name>
        <dbReference type="ChEBI" id="CHEBI:37565"/>
    </ligand>
</feature>
<dbReference type="EMBL" id="JAUHPV010000014">
    <property type="protein sequence ID" value="MDN4474218.1"/>
    <property type="molecule type" value="Genomic_DNA"/>
</dbReference>
<feature type="binding site" evidence="9">
    <location>
        <position position="383"/>
    </location>
    <ligand>
        <name>GTP</name>
        <dbReference type="ChEBI" id="CHEBI:37565"/>
    </ligand>
</feature>
<comment type="subcellular location">
    <subcellularLocation>
        <location evidence="9">Cytoplasm</location>
    </subcellularLocation>
</comment>
<evidence type="ECO:0000256" key="6">
    <source>
        <dbReference type="ARBA" id="ARBA00023134"/>
    </source>
</evidence>
<dbReference type="HAMAP" id="MF_00452">
    <property type="entry name" value="PEPCK_GTP"/>
    <property type="match status" value="1"/>
</dbReference>
<name>A0ABT8G521_9MICO</name>
<protein>
    <recommendedName>
        <fullName evidence="9">Phosphoenolpyruvate carboxykinase [GTP]</fullName>
        <shortName evidence="9">PEP carboxykinase</shortName>
        <shortName evidence="9">PEPCK</shortName>
        <ecNumber evidence="9">4.1.1.32</ecNumber>
    </recommendedName>
    <alternativeName>
        <fullName evidence="9">GTP-dependent phosphoenolpyruvate carboxykinase</fullName>
        <shortName evidence="9">GTP-PEPCK</shortName>
    </alternativeName>
</protein>
<keyword evidence="6 9" id="KW-0342">GTP-binding</keyword>
<evidence type="ECO:0000259" key="10">
    <source>
        <dbReference type="Pfam" id="PF00821"/>
    </source>
</evidence>
<dbReference type="Pfam" id="PF00821">
    <property type="entry name" value="PEPCK_GTP"/>
    <property type="match status" value="1"/>
</dbReference>
<dbReference type="Gene3D" id="3.40.449.10">
    <property type="entry name" value="Phosphoenolpyruvate Carboxykinase, domain 1"/>
    <property type="match status" value="1"/>
</dbReference>
<keyword evidence="8 9" id="KW-0456">Lyase</keyword>
<comment type="catalytic activity">
    <reaction evidence="9">
        <text>oxaloacetate + GTP = phosphoenolpyruvate + GDP + CO2</text>
        <dbReference type="Rhea" id="RHEA:10388"/>
        <dbReference type="ChEBI" id="CHEBI:16452"/>
        <dbReference type="ChEBI" id="CHEBI:16526"/>
        <dbReference type="ChEBI" id="CHEBI:37565"/>
        <dbReference type="ChEBI" id="CHEBI:58189"/>
        <dbReference type="ChEBI" id="CHEBI:58702"/>
        <dbReference type="EC" id="4.1.1.32"/>
    </reaction>
</comment>
<dbReference type="RefSeq" id="WP_301130447.1">
    <property type="nucleotide sequence ID" value="NZ_JAUHPV010000014.1"/>
</dbReference>
<feature type="domain" description="Phosphoenolpyruvate carboxykinase C-terminal P-loop" evidence="10">
    <location>
        <begin position="245"/>
        <end position="598"/>
    </location>
</feature>
<comment type="caution">
    <text evidence="9">Lacks conserved residue(s) required for the propagation of feature annotation.</text>
</comment>
<evidence type="ECO:0000256" key="9">
    <source>
        <dbReference type="HAMAP-Rule" id="MF_00452"/>
    </source>
</evidence>
<reference evidence="12" key="1">
    <citation type="submission" date="2023-06" db="EMBL/GenBank/DDBJ databases">
        <title>SYSU T00b26.</title>
        <authorList>
            <person name="Gao L."/>
            <person name="Fang B.-Z."/>
            <person name="Li W.-J."/>
        </authorList>
    </citation>
    <scope>NUCLEOTIDE SEQUENCE</scope>
    <source>
        <strain evidence="12">SYSU T00b26</strain>
    </source>
</reference>
<feature type="domain" description="Phosphoenolpyruvate carboxykinase GTP-utilising N-terminal" evidence="11">
    <location>
        <begin position="21"/>
        <end position="241"/>
    </location>
</feature>
<evidence type="ECO:0000256" key="7">
    <source>
        <dbReference type="ARBA" id="ARBA00023211"/>
    </source>
</evidence>
<dbReference type="GO" id="GO:0004613">
    <property type="term" value="F:phosphoenolpyruvate carboxykinase (GTP) activity"/>
    <property type="evidence" value="ECO:0007669"/>
    <property type="project" value="UniProtKB-EC"/>
</dbReference>
<feature type="binding site" evidence="9">
    <location>
        <position position="414"/>
    </location>
    <ligand>
        <name>GTP</name>
        <dbReference type="ChEBI" id="CHEBI:37565"/>
    </ligand>
</feature>
<dbReference type="InterPro" id="IPR008209">
    <property type="entry name" value="PEP_carboxykinase_GTP"/>
</dbReference>
<comment type="pathway">
    <text evidence="9">Carbohydrate biosynthesis; gluconeogenesis.</text>
</comment>
<dbReference type="PANTHER" id="PTHR11561:SF0">
    <property type="entry name" value="PHOSPHOENOLPYRUVATE CARBOXYKINASE [GTP]-RELATED"/>
    <property type="match status" value="1"/>
</dbReference>
<gene>
    <name evidence="9" type="primary">pckG</name>
    <name evidence="12" type="ORF">QQX04_14550</name>
</gene>
<keyword evidence="4 9" id="KW-0547">Nucleotide-binding</keyword>
<dbReference type="PANTHER" id="PTHR11561">
    <property type="entry name" value="PHOSPHOENOLPYRUVATE CARBOXYKINASE"/>
    <property type="match status" value="1"/>
</dbReference>
<keyword evidence="3 9" id="KW-0479">Metal-binding</keyword>
<evidence type="ECO:0000256" key="3">
    <source>
        <dbReference type="ARBA" id="ARBA00022723"/>
    </source>
</evidence>
<proteinExistence type="inferred from homology"/>
<dbReference type="SUPFAM" id="SSF53795">
    <property type="entry name" value="PEP carboxykinase-like"/>
    <property type="match status" value="1"/>
</dbReference>
<comment type="function">
    <text evidence="9">Catalyzes the conversion of oxaloacetate (OAA) to phosphoenolpyruvate (PEP), the rate-limiting step in the metabolic pathway that produces glucose from lactate and other precursors derived from the citric acid cycle.</text>
</comment>
<keyword evidence="2 9" id="KW-0312">Gluconeogenesis</keyword>
<organism evidence="12 13">
    <name type="scientific">Demequina zhanjiangensis</name>
    <dbReference type="NCBI Taxonomy" id="3051659"/>
    <lineage>
        <taxon>Bacteria</taxon>
        <taxon>Bacillati</taxon>
        <taxon>Actinomycetota</taxon>
        <taxon>Actinomycetes</taxon>
        <taxon>Micrococcales</taxon>
        <taxon>Demequinaceae</taxon>
        <taxon>Demequina</taxon>
    </lineage>
</organism>
<feature type="binding site" evidence="9">
    <location>
        <position position="229"/>
    </location>
    <ligand>
        <name>Mn(2+)</name>
        <dbReference type="ChEBI" id="CHEBI:29035"/>
    </ligand>
</feature>
<evidence type="ECO:0000256" key="4">
    <source>
        <dbReference type="ARBA" id="ARBA00022741"/>
    </source>
</evidence>
<dbReference type="InterPro" id="IPR008210">
    <property type="entry name" value="PEP_carboxykinase_N"/>
</dbReference>
<comment type="similarity">
    <text evidence="1 9">Belongs to the phosphoenolpyruvate carboxykinase [GTP] family.</text>
</comment>
<keyword evidence="9" id="KW-0963">Cytoplasm</keyword>
<feature type="active site" evidence="9">
    <location>
        <position position="273"/>
    </location>
</feature>
<dbReference type="InterPro" id="IPR035078">
    <property type="entry name" value="PEP_carboxykinase_GTP_N"/>
</dbReference>
<comment type="subunit">
    <text evidence="9">Monomer.</text>
</comment>
<dbReference type="Proteomes" id="UP001172738">
    <property type="component" value="Unassembled WGS sequence"/>
</dbReference>
<dbReference type="SUPFAM" id="SSF68923">
    <property type="entry name" value="PEP carboxykinase N-terminal domain"/>
    <property type="match status" value="1"/>
</dbReference>
<evidence type="ECO:0000259" key="11">
    <source>
        <dbReference type="Pfam" id="PF17297"/>
    </source>
</evidence>
<dbReference type="InterPro" id="IPR013035">
    <property type="entry name" value="PEP_carboxykinase_C"/>
</dbReference>
<evidence type="ECO:0000256" key="5">
    <source>
        <dbReference type="ARBA" id="ARBA00022793"/>
    </source>
</evidence>
<keyword evidence="13" id="KW-1185">Reference proteome</keyword>
<evidence type="ECO:0000256" key="8">
    <source>
        <dbReference type="ARBA" id="ARBA00023239"/>
    </source>
</evidence>
<sequence length="612" mass="66744">MTLSASLPLTTPPVAPEPLARWVAEIAAITTPERIEWCDGSEAERQIVMNRLIRNGNAVRLNPAIRPDSYVMRSDPADLDDAGSRTYTCSVDPADAGPSNNWADPEHMRKILPSLFAGAMSGRIMYVVAFCMGPLGSPMARMGVQITDSAYLVANMHAMLRVGDDVLARLDPGASWVRGVHSVGRPLRDGRLASPMPRNLTKQVCHFPEDKEMWAYGAAHGSASILAWKPLALRSASTLARDEGWLAEHMALLRLTDPAGRQRHLAAAFPPGCGKTDLATLTSTLPGWKVETLSDDVAWIAPGPDGRLRAINPEAGMYGVVPSTGTALDAISRHTLFTDTAVTDDGDVWWESLGDPPATGVTDWTGQRWTPASGRPAARALARFAVSADQFPGMADSWDDPAGVVLDAIIVGSRRSRAVPLVRQARDWDHGVLMGATLLTEETVNDSVTETTERHDPFGMRRFCGYNLGDHWQHWLDVGDAVREAGAEPPPIFEVNWFRTDHEGRLLWPGFGDNVRVLAWIADRLDGRAQGVETPVGTLPAPGAIPLQGTEVTPATMAALLRLDPMDLLAECEDDMRYVEAFGDHTPRRLKEELCRTRTQLRAMQERRSSAA</sequence>
<dbReference type="PIRSF" id="PIRSF001348">
    <property type="entry name" value="PEP_carboxykinase_GTP"/>
    <property type="match status" value="1"/>
</dbReference>